<gene>
    <name evidence="1" type="ORF">BHE90_016952</name>
</gene>
<comment type="caution">
    <text evidence="1">The sequence shown here is derived from an EMBL/GenBank/DDBJ whole genome shotgun (WGS) entry which is preliminary data.</text>
</comment>
<evidence type="ECO:0000313" key="1">
    <source>
        <dbReference type="EMBL" id="RTE68672.1"/>
    </source>
</evidence>
<keyword evidence="2" id="KW-1185">Reference proteome</keyword>
<organism evidence="1 2">
    <name type="scientific">Fusarium euwallaceae</name>
    <dbReference type="NCBI Taxonomy" id="1147111"/>
    <lineage>
        <taxon>Eukaryota</taxon>
        <taxon>Fungi</taxon>
        <taxon>Dikarya</taxon>
        <taxon>Ascomycota</taxon>
        <taxon>Pezizomycotina</taxon>
        <taxon>Sordariomycetes</taxon>
        <taxon>Hypocreomycetidae</taxon>
        <taxon>Hypocreales</taxon>
        <taxon>Nectriaceae</taxon>
        <taxon>Fusarium</taxon>
        <taxon>Fusarium solani species complex</taxon>
    </lineage>
</organism>
<evidence type="ECO:0000313" key="2">
    <source>
        <dbReference type="Proteomes" id="UP000287124"/>
    </source>
</evidence>
<dbReference type="Proteomes" id="UP000287124">
    <property type="component" value="Unassembled WGS sequence"/>
</dbReference>
<proteinExistence type="predicted"/>
<name>A0A430KYY2_9HYPO</name>
<accession>A0A430KYY2</accession>
<dbReference type="AlphaFoldDB" id="A0A430KYY2"/>
<reference evidence="1 2" key="1">
    <citation type="submission" date="2017-06" db="EMBL/GenBank/DDBJ databases">
        <title>Comparative genomic analysis of Ambrosia Fusariam Clade fungi.</title>
        <authorList>
            <person name="Stajich J.E."/>
            <person name="Carrillo J."/>
            <person name="Kijimoto T."/>
            <person name="Eskalen A."/>
            <person name="O'Donnell K."/>
            <person name="Kasson M."/>
        </authorList>
    </citation>
    <scope>NUCLEOTIDE SEQUENCE [LARGE SCALE GENOMIC DNA]</scope>
    <source>
        <strain evidence="1 2">UCR1854</strain>
    </source>
</reference>
<sequence>MSSVQSLIFQHPTNSVNNLDITSYTSKTWAKSYVPLRRYRLHTTMDMDSGEVTRVDFDTAFLPLMEDEEKQMSEIGQPPNARHWRFETEVDIEHWWHAEVSDVVLAAWQRYPAIVQTDHTAPLGDKNIPENVDSTYAMYLGTSRAPVIIGEMKRNLIRVDAWCQGTMNEAQQRLAQELRGYADKYQCPQVFCWDGLTLLILQFRAQTASQIRNEDCEVDCWILPLNTGICTFRYALYRLMVQGLRRCQVGTPGPLTVGGFTETHREFFSGQPIWSLNGNPSYTHPDGYSRVVDKETGALGWVHSEQDPQGAWETGAIW</sequence>
<dbReference type="EMBL" id="MIKF01000747">
    <property type="protein sequence ID" value="RTE68672.1"/>
    <property type="molecule type" value="Genomic_DNA"/>
</dbReference>
<protein>
    <submittedName>
        <fullName evidence="1">Uncharacterized protein</fullName>
    </submittedName>
</protein>